<dbReference type="Gene3D" id="1.10.4080.10">
    <property type="entry name" value="ADP-ribosylation/Crystallin J1"/>
    <property type="match status" value="1"/>
</dbReference>
<gene>
    <name evidence="19" type="ORF">HPB48_002562</name>
</gene>
<feature type="binding site" evidence="17">
    <location>
        <position position="339"/>
    </location>
    <ligand>
        <name>Mg(2+)</name>
        <dbReference type="ChEBI" id="CHEBI:18420"/>
        <label>1</label>
    </ligand>
</feature>
<evidence type="ECO:0000256" key="9">
    <source>
        <dbReference type="ARBA" id="ARBA00042398"/>
    </source>
</evidence>
<comment type="subcellular location">
    <subcellularLocation>
        <location evidence="1">Nucleus</location>
    </subcellularLocation>
</comment>
<dbReference type="GO" id="GO:0005739">
    <property type="term" value="C:mitochondrion"/>
    <property type="evidence" value="ECO:0007669"/>
    <property type="project" value="TreeGrafter"/>
</dbReference>
<proteinExistence type="inferred from homology"/>
<comment type="similarity">
    <text evidence="2">Belongs to the ADP-ribosylglycohydrolase family.</text>
</comment>
<keyword evidence="20" id="KW-1185">Reference proteome</keyword>
<dbReference type="AlphaFoldDB" id="A0A9J6GNM0"/>
<evidence type="ECO:0000256" key="4">
    <source>
        <dbReference type="ARBA" id="ARBA00022448"/>
    </source>
</evidence>
<dbReference type="Pfam" id="PF02136">
    <property type="entry name" value="NTF2"/>
    <property type="match status" value="1"/>
</dbReference>
<keyword evidence="6" id="KW-0653">Protein transport</keyword>
<accession>A0A9J6GNM0</accession>
<dbReference type="PANTHER" id="PTHR16222:SF24">
    <property type="entry name" value="ADP-RIBOSYLHYDROLASE ARH3"/>
    <property type="match status" value="1"/>
</dbReference>
<evidence type="ECO:0000256" key="16">
    <source>
        <dbReference type="ARBA" id="ARBA00070836"/>
    </source>
</evidence>
<evidence type="ECO:0000256" key="2">
    <source>
        <dbReference type="ARBA" id="ARBA00010702"/>
    </source>
</evidence>
<dbReference type="OMA" id="YANEYEM"/>
<sequence length="533" mass="58553">MSTATNSECVLADKFRGCLVGALLGDCLGAPFEGVFPVHTTELKSFLSKRLDESTKGPPPFLRYTDDTAMTRCLATSLVEKNGFDASDLAQRFTTEYFEQPQRGYGSGVVDVFHALLQEDFEDPFGPARKQFQGLGSYGNGGSMRVAPVAVFYHNNLTEMISESYLYMRMSRLHKCFLLLEVWHGVLPHIRLSEGSGAASRLTHTPQAAQRSPSCSLAVMGARHVRQSLDKAAYLDFLMEQMDAIESKGLKPSADPAEGKPFTSALRIMQHVLCDEDEHQDLTVEEVADLFGNSISAEKSVPTAIYAFLRSQEPLPYFQTEDPFVRVIVLSIAVGGDTDTIASMAGSISGAFHGLAGIPALLQRHCEDLDVALMLADDMYKCVGAHDGDAAEPAVAAAAMTQHEQDDQAAKAGEEFARLFYETLEKRRHLVGNLFLDAANLVWNGNPHNSKEAIGKFYESLPSCHAELHFVDAQPIRDEFVQGQTTVHVAAAGQIKFSGKRWVPFSESFVLTAQNKVWKIVVDTFRFQEPAPV</sequence>
<dbReference type="VEuPathDB" id="VectorBase:HLOH_063443"/>
<keyword evidence="7" id="KW-0539">Nucleus</keyword>
<comment type="catalytic activity">
    <reaction evidence="15">
        <text>alpha-NAD(+) + H2O = ADP-D-ribose + nicotinamide + H(+)</text>
        <dbReference type="Rhea" id="RHEA:68792"/>
        <dbReference type="ChEBI" id="CHEBI:15377"/>
        <dbReference type="ChEBI" id="CHEBI:15378"/>
        <dbReference type="ChEBI" id="CHEBI:17154"/>
        <dbReference type="ChEBI" id="CHEBI:57967"/>
        <dbReference type="ChEBI" id="CHEBI:77017"/>
    </reaction>
</comment>
<dbReference type="InterPro" id="IPR036705">
    <property type="entry name" value="Ribosyl_crysJ1_sf"/>
</dbReference>
<dbReference type="Gene3D" id="3.10.450.50">
    <property type="match status" value="1"/>
</dbReference>
<reference evidence="19 20" key="1">
    <citation type="journal article" date="2020" name="Cell">
        <title>Large-Scale Comparative Analyses of Tick Genomes Elucidate Their Genetic Diversity and Vector Capacities.</title>
        <authorList>
            <consortium name="Tick Genome and Microbiome Consortium (TIGMIC)"/>
            <person name="Jia N."/>
            <person name="Wang J."/>
            <person name="Shi W."/>
            <person name="Du L."/>
            <person name="Sun Y."/>
            <person name="Zhan W."/>
            <person name="Jiang J.F."/>
            <person name="Wang Q."/>
            <person name="Zhang B."/>
            <person name="Ji P."/>
            <person name="Bell-Sakyi L."/>
            <person name="Cui X.M."/>
            <person name="Yuan T.T."/>
            <person name="Jiang B.G."/>
            <person name="Yang W.F."/>
            <person name="Lam T.T."/>
            <person name="Chang Q.C."/>
            <person name="Ding S.J."/>
            <person name="Wang X.J."/>
            <person name="Zhu J.G."/>
            <person name="Ruan X.D."/>
            <person name="Zhao L."/>
            <person name="Wei J.T."/>
            <person name="Ye R.Z."/>
            <person name="Que T.C."/>
            <person name="Du C.H."/>
            <person name="Zhou Y.H."/>
            <person name="Cheng J.X."/>
            <person name="Dai P.F."/>
            <person name="Guo W.B."/>
            <person name="Han X.H."/>
            <person name="Huang E.J."/>
            <person name="Li L.F."/>
            <person name="Wei W."/>
            <person name="Gao Y.C."/>
            <person name="Liu J.Z."/>
            <person name="Shao H.Z."/>
            <person name="Wang X."/>
            <person name="Wang C.C."/>
            <person name="Yang T.C."/>
            <person name="Huo Q.B."/>
            <person name="Li W."/>
            <person name="Chen H.Y."/>
            <person name="Chen S.E."/>
            <person name="Zhou L.G."/>
            <person name="Ni X.B."/>
            <person name="Tian J.H."/>
            <person name="Sheng Y."/>
            <person name="Liu T."/>
            <person name="Pan Y.S."/>
            <person name="Xia L.Y."/>
            <person name="Li J."/>
            <person name="Zhao F."/>
            <person name="Cao W.C."/>
        </authorList>
    </citation>
    <scope>NUCLEOTIDE SEQUENCE [LARGE SCALE GENOMIC DNA]</scope>
    <source>
        <strain evidence="19">HaeL-2018</strain>
    </source>
</reference>
<dbReference type="GO" id="GO:0005634">
    <property type="term" value="C:nucleus"/>
    <property type="evidence" value="ECO:0007669"/>
    <property type="project" value="UniProtKB-SubCell"/>
</dbReference>
<evidence type="ECO:0000256" key="6">
    <source>
        <dbReference type="ARBA" id="ARBA00022927"/>
    </source>
</evidence>
<evidence type="ECO:0000256" key="11">
    <source>
        <dbReference type="ARBA" id="ARBA00042722"/>
    </source>
</evidence>
<dbReference type="InterPro" id="IPR005502">
    <property type="entry name" value="Ribosyl_crysJ1"/>
</dbReference>
<organism evidence="19 20">
    <name type="scientific">Haemaphysalis longicornis</name>
    <name type="common">Bush tick</name>
    <dbReference type="NCBI Taxonomy" id="44386"/>
    <lineage>
        <taxon>Eukaryota</taxon>
        <taxon>Metazoa</taxon>
        <taxon>Ecdysozoa</taxon>
        <taxon>Arthropoda</taxon>
        <taxon>Chelicerata</taxon>
        <taxon>Arachnida</taxon>
        <taxon>Acari</taxon>
        <taxon>Parasitiformes</taxon>
        <taxon>Ixodida</taxon>
        <taxon>Ixodoidea</taxon>
        <taxon>Ixodidae</taxon>
        <taxon>Haemaphysalinae</taxon>
        <taxon>Haemaphysalis</taxon>
    </lineage>
</organism>
<feature type="domain" description="NTF2" evidence="18">
    <location>
        <begin position="412"/>
        <end position="527"/>
    </location>
</feature>
<feature type="binding site" evidence="17">
    <location>
        <position position="65"/>
    </location>
    <ligand>
        <name>Mg(2+)</name>
        <dbReference type="ChEBI" id="CHEBI:18420"/>
        <label>1</label>
    </ligand>
</feature>
<evidence type="ECO:0000256" key="1">
    <source>
        <dbReference type="ARBA" id="ARBA00004123"/>
    </source>
</evidence>
<dbReference type="InterPro" id="IPR018222">
    <property type="entry name" value="Nuclear_transport_factor_2_euk"/>
</dbReference>
<evidence type="ECO:0000256" key="8">
    <source>
        <dbReference type="ARBA" id="ARBA00041057"/>
    </source>
</evidence>
<dbReference type="PANTHER" id="PTHR16222">
    <property type="entry name" value="ADP-RIBOSYLGLYCOHYDROLASE"/>
    <property type="match status" value="1"/>
</dbReference>
<evidence type="ECO:0000256" key="15">
    <source>
        <dbReference type="ARBA" id="ARBA00049015"/>
    </source>
</evidence>
<dbReference type="FunFam" id="3.10.450.50:FF:000006">
    <property type="entry name" value="NTF2-related export protein 2 isoform 1"/>
    <property type="match status" value="1"/>
</dbReference>
<evidence type="ECO:0000313" key="19">
    <source>
        <dbReference type="EMBL" id="KAH9376192.1"/>
    </source>
</evidence>
<dbReference type="InterPro" id="IPR032710">
    <property type="entry name" value="NTF2-like_dom_sf"/>
</dbReference>
<evidence type="ECO:0000256" key="12">
    <source>
        <dbReference type="ARBA" id="ARBA00042850"/>
    </source>
</evidence>
<dbReference type="GO" id="GO:0015031">
    <property type="term" value="P:protein transport"/>
    <property type="evidence" value="ECO:0007669"/>
    <property type="project" value="UniProtKB-KW"/>
</dbReference>
<dbReference type="InterPro" id="IPR050792">
    <property type="entry name" value="ADP-ribosylglycohydrolase"/>
</dbReference>
<evidence type="ECO:0000256" key="3">
    <source>
        <dbReference type="ARBA" id="ARBA00012255"/>
    </source>
</evidence>
<comment type="caution">
    <text evidence="19">The sequence shown here is derived from an EMBL/GenBank/DDBJ whole genome shotgun (WGS) entry which is preliminary data.</text>
</comment>
<dbReference type="Proteomes" id="UP000821853">
    <property type="component" value="Chromosome 5"/>
</dbReference>
<dbReference type="PROSITE" id="PS50177">
    <property type="entry name" value="NTF2_DOMAIN"/>
    <property type="match status" value="1"/>
</dbReference>
<dbReference type="EC" id="3.2.1.143" evidence="3"/>
<feature type="binding site" evidence="17">
    <location>
        <position position="66"/>
    </location>
    <ligand>
        <name>Mg(2+)</name>
        <dbReference type="ChEBI" id="CHEBI:18420"/>
        <label>1</label>
    </ligand>
</feature>
<evidence type="ECO:0000256" key="17">
    <source>
        <dbReference type="PIRSR" id="PIRSR605502-1"/>
    </source>
</evidence>
<comment type="cofactor">
    <cofactor evidence="17">
        <name>Mg(2+)</name>
        <dbReference type="ChEBI" id="CHEBI:18420"/>
    </cofactor>
    <text evidence="17">Binds 2 magnesium ions per subunit.</text>
</comment>
<dbReference type="OrthoDB" id="410104at2759"/>
<feature type="binding site" evidence="17">
    <location>
        <position position="67"/>
    </location>
    <ligand>
        <name>Mg(2+)</name>
        <dbReference type="ChEBI" id="CHEBI:18420"/>
        <label>1</label>
    </ligand>
</feature>
<keyword evidence="17" id="KW-0479">Metal-binding</keyword>
<evidence type="ECO:0000256" key="10">
    <source>
        <dbReference type="ARBA" id="ARBA00042471"/>
    </source>
</evidence>
<keyword evidence="4" id="KW-0813">Transport</keyword>
<keyword evidence="5" id="KW-0378">Hydrolase</keyword>
<dbReference type="GO" id="GO:0004649">
    <property type="term" value="F:poly(ADP-ribose) glycohydrolase activity"/>
    <property type="evidence" value="ECO:0007669"/>
    <property type="project" value="UniProtKB-EC"/>
</dbReference>
<dbReference type="InterPro" id="IPR002075">
    <property type="entry name" value="NTF2_dom"/>
</dbReference>
<evidence type="ECO:0000256" key="5">
    <source>
        <dbReference type="ARBA" id="ARBA00022801"/>
    </source>
</evidence>
<evidence type="ECO:0000256" key="14">
    <source>
        <dbReference type="ARBA" id="ARBA00043193"/>
    </source>
</evidence>
<name>A0A9J6GNM0_HAELO</name>
<dbReference type="SUPFAM" id="SSF101478">
    <property type="entry name" value="ADP-ribosylglycohydrolase"/>
    <property type="match status" value="1"/>
</dbReference>
<dbReference type="Pfam" id="PF03747">
    <property type="entry name" value="ADP_ribosyl_GH"/>
    <property type="match status" value="1"/>
</dbReference>
<dbReference type="EMBL" id="JABSTR010000007">
    <property type="protein sequence ID" value="KAH9376192.1"/>
    <property type="molecule type" value="Genomic_DNA"/>
</dbReference>
<evidence type="ECO:0000256" key="13">
    <source>
        <dbReference type="ARBA" id="ARBA00043187"/>
    </source>
</evidence>
<dbReference type="SUPFAM" id="SSF54427">
    <property type="entry name" value="NTF2-like"/>
    <property type="match status" value="1"/>
</dbReference>
<evidence type="ECO:0000259" key="18">
    <source>
        <dbReference type="PROSITE" id="PS50177"/>
    </source>
</evidence>
<dbReference type="GO" id="GO:0046872">
    <property type="term" value="F:metal ion binding"/>
    <property type="evidence" value="ECO:0007669"/>
    <property type="project" value="UniProtKB-KW"/>
</dbReference>
<evidence type="ECO:0000313" key="20">
    <source>
        <dbReference type="Proteomes" id="UP000821853"/>
    </source>
</evidence>
<feature type="binding site" evidence="17">
    <location>
        <position position="340"/>
    </location>
    <ligand>
        <name>Mg(2+)</name>
        <dbReference type="ChEBI" id="CHEBI:18420"/>
        <label>1</label>
    </ligand>
</feature>
<feature type="binding site" evidence="17">
    <location>
        <position position="337"/>
    </location>
    <ligand>
        <name>Mg(2+)</name>
        <dbReference type="ChEBI" id="CHEBI:18420"/>
        <label>1</label>
    </ligand>
</feature>
<evidence type="ECO:0000256" key="7">
    <source>
        <dbReference type="ARBA" id="ARBA00023242"/>
    </source>
</evidence>
<protein>
    <recommendedName>
        <fullName evidence="8">ADP-ribosylhydrolase ARH3</fullName>
        <ecNumber evidence="3">3.2.1.143</ecNumber>
    </recommendedName>
    <alternativeName>
        <fullName evidence="9">ADP-ribose glycohydrolase ARH3</fullName>
    </alternativeName>
    <alternativeName>
        <fullName evidence="10">ADP-ribosylhydrolase 3</fullName>
    </alternativeName>
    <alternativeName>
        <fullName evidence="16">NTF2-related export protein</fullName>
    </alternativeName>
    <alternativeName>
        <fullName evidence="13">O-acetyl-ADP-ribose deacetylase ARH3</fullName>
    </alternativeName>
    <alternativeName>
        <fullName evidence="14">Poly(ADP-ribose) glycohydrolase ARH3</fullName>
    </alternativeName>
    <alternativeName>
        <fullName evidence="12">[Protein ADP-ribosylarginine] hydrolase-like protein 2</fullName>
    </alternativeName>
    <alternativeName>
        <fullName evidence="11">[Protein ADP-ribosylserine] hydrolase</fullName>
    </alternativeName>
</protein>
<keyword evidence="17" id="KW-0460">Magnesium</keyword>